<organism evidence="8">
    <name type="scientific">Aegilops tauschii</name>
    <name type="common">Tausch's goatgrass</name>
    <name type="synonym">Aegilops squarrosa</name>
    <dbReference type="NCBI Taxonomy" id="37682"/>
    <lineage>
        <taxon>Eukaryota</taxon>
        <taxon>Viridiplantae</taxon>
        <taxon>Streptophyta</taxon>
        <taxon>Embryophyta</taxon>
        <taxon>Tracheophyta</taxon>
        <taxon>Spermatophyta</taxon>
        <taxon>Magnoliopsida</taxon>
        <taxon>Liliopsida</taxon>
        <taxon>Poales</taxon>
        <taxon>Poaceae</taxon>
        <taxon>BOP clade</taxon>
        <taxon>Pooideae</taxon>
        <taxon>Triticodae</taxon>
        <taxon>Triticeae</taxon>
        <taxon>Triticinae</taxon>
        <taxon>Aegilops</taxon>
    </lineage>
</organism>
<feature type="region of interest" description="Disordered" evidence="5">
    <location>
        <begin position="66"/>
        <end position="89"/>
    </location>
</feature>
<name>N1R5D8_AEGTA</name>
<evidence type="ECO:0000256" key="4">
    <source>
        <dbReference type="PROSITE-ProRule" id="PRU01343"/>
    </source>
</evidence>
<keyword evidence="6" id="KW-1133">Transmembrane helix</keyword>
<evidence type="ECO:0000256" key="1">
    <source>
        <dbReference type="ARBA" id="ARBA00022723"/>
    </source>
</evidence>
<accession>N1R5D8</accession>
<evidence type="ECO:0000313" key="8">
    <source>
        <dbReference type="EnsemblPlants" id="EMT33562"/>
    </source>
</evidence>
<feature type="transmembrane region" description="Helical" evidence="6">
    <location>
        <begin position="214"/>
        <end position="236"/>
    </location>
</feature>
<evidence type="ECO:0000256" key="5">
    <source>
        <dbReference type="SAM" id="MobiDB-lite"/>
    </source>
</evidence>
<dbReference type="PROSITE" id="PS51999">
    <property type="entry name" value="ZF_GRF"/>
    <property type="match status" value="1"/>
</dbReference>
<proteinExistence type="predicted"/>
<dbReference type="AlphaFoldDB" id="N1R5D8"/>
<evidence type="ECO:0000256" key="6">
    <source>
        <dbReference type="SAM" id="Phobius"/>
    </source>
</evidence>
<dbReference type="InterPro" id="IPR010666">
    <property type="entry name" value="Znf_GRF"/>
</dbReference>
<keyword evidence="6" id="KW-0472">Membrane</keyword>
<sequence>MWSSRRNSEGMLRAGSAPLDHMDGSASLDRGAIRETCWLCLPFLLLLILWRREEPLILYFFFSGDERSHSSASSSSATLGDMSSSTLASRPSWTQYGQLPMERCLDCPRSAPLIRLTSKEVKNGNYGREFMKCESKPEGQIKKKCTHFEWLDDYVKRLQFNGAPTRELNLPSAPTNLVSESAALTVGDGDLKGELKKMNKNLKQMIPLNKQANLIALGFYPFYFCVVALGFSYLLVITH</sequence>
<dbReference type="EnsemblPlants" id="EMT33562">
    <property type="protein sequence ID" value="EMT33562"/>
    <property type="gene ID" value="F775_04812"/>
</dbReference>
<evidence type="ECO:0000259" key="7">
    <source>
        <dbReference type="PROSITE" id="PS51999"/>
    </source>
</evidence>
<keyword evidence="6" id="KW-0812">Transmembrane</keyword>
<dbReference type="PANTHER" id="PTHR48130">
    <property type="entry name" value="OS12G0467600 PROTEIN"/>
    <property type="match status" value="1"/>
</dbReference>
<dbReference type="PANTHER" id="PTHR48130:SF4">
    <property type="entry name" value="GENOME ASSEMBLY, CHROMOSOME: II"/>
    <property type="match status" value="1"/>
</dbReference>
<protein>
    <recommendedName>
        <fullName evidence="7">GRF-type domain-containing protein</fullName>
    </recommendedName>
</protein>
<feature type="domain" description="GRF-type" evidence="7">
    <location>
        <begin position="104"/>
        <end position="154"/>
    </location>
</feature>
<keyword evidence="3" id="KW-0862">Zinc</keyword>
<feature type="compositionally biased region" description="Low complexity" evidence="5">
    <location>
        <begin position="70"/>
        <end position="86"/>
    </location>
</feature>
<evidence type="ECO:0000256" key="3">
    <source>
        <dbReference type="ARBA" id="ARBA00022833"/>
    </source>
</evidence>
<keyword evidence="2 4" id="KW-0863">Zinc-finger</keyword>
<keyword evidence="1" id="KW-0479">Metal-binding</keyword>
<evidence type="ECO:0000256" key="2">
    <source>
        <dbReference type="ARBA" id="ARBA00022771"/>
    </source>
</evidence>
<dbReference type="GO" id="GO:0008270">
    <property type="term" value="F:zinc ion binding"/>
    <property type="evidence" value="ECO:0007669"/>
    <property type="project" value="UniProtKB-KW"/>
</dbReference>
<reference evidence="8" key="1">
    <citation type="submission" date="2015-06" db="UniProtKB">
        <authorList>
            <consortium name="EnsemblPlants"/>
        </authorList>
    </citation>
    <scope>IDENTIFICATION</scope>
</reference>